<sequence>MEYKKVDKLIQDIKSGTIDINEKPELIQFVEYEEDYHLLLSKLSLLKSILGYNYFTDNRIEAIAKKMQAKRYDGMFYKNGLSVYSSHDKNTKKIEIQKLRKYIIIPQEVFRAYQKEFQFRDLPNPLDVMIGQMVGYEDVDIKVVKQLNKPRHRYEVVMAESENYFLVSQVDEYTGLPLDFVFEGKEKDYIKQLIESYI</sequence>
<keyword evidence="2" id="KW-1185">Reference proteome</keyword>
<protein>
    <submittedName>
        <fullName evidence="1">Uncharacterized protein</fullName>
    </submittedName>
</protein>
<evidence type="ECO:0000313" key="1">
    <source>
        <dbReference type="EMBL" id="PMR71800.1"/>
    </source>
</evidence>
<reference evidence="1 2" key="1">
    <citation type="submission" date="2018-01" db="EMBL/GenBank/DDBJ databases">
        <title>Halomonas endophytica sp. nov., isolated from storage liquid in the stems of Populus euphratica.</title>
        <authorList>
            <person name="Chen C."/>
        </authorList>
    </citation>
    <scope>NUCLEOTIDE SEQUENCE [LARGE SCALE GENOMIC DNA]</scope>
    <source>
        <strain evidence="1 2">MC28</strain>
    </source>
</reference>
<comment type="caution">
    <text evidence="1">The sequence shown here is derived from an EMBL/GenBank/DDBJ whole genome shotgun (WGS) entry which is preliminary data.</text>
</comment>
<dbReference type="AlphaFoldDB" id="A0A2N7TUD7"/>
<organism evidence="1 2">
    <name type="scientific">Billgrantia endophytica</name>
    <dbReference type="NCBI Taxonomy" id="2033802"/>
    <lineage>
        <taxon>Bacteria</taxon>
        <taxon>Pseudomonadati</taxon>
        <taxon>Pseudomonadota</taxon>
        <taxon>Gammaproteobacteria</taxon>
        <taxon>Oceanospirillales</taxon>
        <taxon>Halomonadaceae</taxon>
        <taxon>Billgrantia</taxon>
    </lineage>
</organism>
<dbReference type="Proteomes" id="UP000235803">
    <property type="component" value="Unassembled WGS sequence"/>
</dbReference>
<evidence type="ECO:0000313" key="2">
    <source>
        <dbReference type="Proteomes" id="UP000235803"/>
    </source>
</evidence>
<dbReference type="EMBL" id="PNRF01000050">
    <property type="protein sequence ID" value="PMR71800.1"/>
    <property type="molecule type" value="Genomic_DNA"/>
</dbReference>
<accession>A0A2N7TUD7</accession>
<proteinExistence type="predicted"/>
<name>A0A2N7TUD7_9GAMM</name>
<gene>
    <name evidence="1" type="ORF">C1H69_22975</name>
</gene>
<dbReference type="RefSeq" id="WP_102655709.1">
    <property type="nucleotide sequence ID" value="NZ_PNRF01000050.1"/>
</dbReference>